<dbReference type="PROSITE" id="PS00211">
    <property type="entry name" value="ABC_TRANSPORTER_1"/>
    <property type="match status" value="1"/>
</dbReference>
<geneLocation type="organellar chromatophore" evidence="5"/>
<reference evidence="5" key="1">
    <citation type="submission" date="2007-08" db="EMBL/GenBank/DDBJ databases">
        <authorList>
            <person name="Gloeckner G."/>
            <person name="Nowack E."/>
            <person name="Melkonian M."/>
        </authorList>
    </citation>
    <scope>NUCLEOTIDE SEQUENCE</scope>
</reference>
<gene>
    <name evidence="5" type="ordered locus">PCC_0300</name>
</gene>
<dbReference type="Pfam" id="PF00005">
    <property type="entry name" value="ABC_tran"/>
    <property type="match status" value="1"/>
</dbReference>
<dbReference type="GO" id="GO:0016020">
    <property type="term" value="C:membrane"/>
    <property type="evidence" value="ECO:0007669"/>
    <property type="project" value="InterPro"/>
</dbReference>
<dbReference type="SMART" id="SM00382">
    <property type="entry name" value="AAA"/>
    <property type="match status" value="1"/>
</dbReference>
<organism evidence="5">
    <name type="scientific">Paulinella chromatophora</name>
    <dbReference type="NCBI Taxonomy" id="39717"/>
    <lineage>
        <taxon>Eukaryota</taxon>
        <taxon>Sar</taxon>
        <taxon>Rhizaria</taxon>
        <taxon>Cercozoa</taxon>
        <taxon>Imbricatea</taxon>
        <taxon>Silicofilosea</taxon>
        <taxon>Euglyphida</taxon>
        <taxon>Paulinellidae</taxon>
        <taxon>Paulinella</taxon>
    </lineage>
</organism>
<dbReference type="RefSeq" id="YP_002048952.1">
    <property type="nucleotide sequence ID" value="NC_011087.1"/>
</dbReference>
<dbReference type="PANTHER" id="PTHR43514">
    <property type="entry name" value="ABC TRANSPORTER I FAMILY MEMBER 10"/>
    <property type="match status" value="1"/>
</dbReference>
<dbReference type="InterPro" id="IPR027417">
    <property type="entry name" value="P-loop_NTPase"/>
</dbReference>
<dbReference type="AlphaFoldDB" id="B1X473"/>
<dbReference type="InterPro" id="IPR017871">
    <property type="entry name" value="ABC_transporter-like_CS"/>
</dbReference>
<proteinExistence type="predicted"/>
<accession>B1X473</accession>
<evidence type="ECO:0000256" key="2">
    <source>
        <dbReference type="ARBA" id="ARBA00022741"/>
    </source>
</evidence>
<protein>
    <submittedName>
        <fullName evidence="5">Possible ABC transporter, ATP-binding component</fullName>
    </submittedName>
</protein>
<dbReference type="PROSITE" id="PS50893">
    <property type="entry name" value="ABC_TRANSPORTER_2"/>
    <property type="match status" value="1"/>
</dbReference>
<dbReference type="InterPro" id="IPR003439">
    <property type="entry name" value="ABC_transporter-like_ATP-bd"/>
</dbReference>
<dbReference type="GO" id="GO:0005524">
    <property type="term" value="F:ATP binding"/>
    <property type="evidence" value="ECO:0007669"/>
    <property type="project" value="UniProtKB-KW"/>
</dbReference>
<dbReference type="InterPro" id="IPR003593">
    <property type="entry name" value="AAA+_ATPase"/>
</dbReference>
<dbReference type="GO" id="GO:0016887">
    <property type="term" value="F:ATP hydrolysis activity"/>
    <property type="evidence" value="ECO:0007669"/>
    <property type="project" value="InterPro"/>
</dbReference>
<keyword evidence="3 5" id="KW-0067">ATP-binding</keyword>
<reference evidence="5" key="2">
    <citation type="journal article" date="2008" name="Curr. Biol.">
        <title>Chromatophore genome sequence of Paulinella sheds light on acquisition of photosynthesis by eukaryotes.</title>
        <authorList>
            <person name="Nowack E.C.M."/>
            <person name="Melkonian M."/>
            <person name="Gloeckner G."/>
        </authorList>
    </citation>
    <scope>NUCLEOTIDE SEQUENCE [LARGE SCALE GENOMIC DNA]</scope>
</reference>
<dbReference type="SUPFAM" id="SSF52540">
    <property type="entry name" value="P-loop containing nucleoside triphosphate hydrolases"/>
    <property type="match status" value="1"/>
</dbReference>
<name>B1X473_PAUCH</name>
<dbReference type="PANTHER" id="PTHR43514:SF4">
    <property type="entry name" value="ABC TRANSPORTER I FAMILY MEMBER 10"/>
    <property type="match status" value="1"/>
</dbReference>
<dbReference type="CDD" id="cd03225">
    <property type="entry name" value="ABC_cobalt_CbiO_domain1"/>
    <property type="match status" value="1"/>
</dbReference>
<evidence type="ECO:0000259" key="4">
    <source>
        <dbReference type="PROSITE" id="PS50893"/>
    </source>
</evidence>
<evidence type="ECO:0000256" key="3">
    <source>
        <dbReference type="ARBA" id="ARBA00022840"/>
    </source>
</evidence>
<keyword evidence="5" id="KW-0934">Plastid</keyword>
<keyword evidence="1" id="KW-0813">Transport</keyword>
<feature type="domain" description="ABC transporter" evidence="4">
    <location>
        <begin position="3"/>
        <end position="224"/>
    </location>
</feature>
<keyword evidence="2" id="KW-0547">Nucleotide-binding</keyword>
<evidence type="ECO:0000256" key="1">
    <source>
        <dbReference type="ARBA" id="ARBA00022448"/>
    </source>
</evidence>
<dbReference type="EMBL" id="CP000815">
    <property type="protein sequence ID" value="ACB42742.1"/>
    <property type="molecule type" value="Genomic_DNA"/>
</dbReference>
<evidence type="ECO:0000313" key="5">
    <source>
        <dbReference type="EMBL" id="ACB42742.1"/>
    </source>
</evidence>
<sequence length="225" mass="24580">MLLKLDQVSFTWPTGQVALRGCNFKIPGTGLWMILGPNGCGKSTLFRLIMGLLKPQDGTLICNKKAALVFQNPDHQLLLPTCGSDLQLSMEEGLSANAYKEGISEALKLVGLDDFAERPLYSLSGGQKQRLAIAGALLSRAKLLLFDEPTALLDPESQQGIIELVRSLCSCKKNSLTALWITHRLEELDVCDGAALMKNGQVGHWIEGTQLRMRLTPLRNGHIKG</sequence>
<dbReference type="InterPro" id="IPR050334">
    <property type="entry name" value="Molybdenum_import_ModC"/>
</dbReference>
<dbReference type="GeneID" id="6481374"/>
<dbReference type="GO" id="GO:0055085">
    <property type="term" value="P:transmembrane transport"/>
    <property type="evidence" value="ECO:0007669"/>
    <property type="project" value="InterPro"/>
</dbReference>
<dbReference type="InterPro" id="IPR015856">
    <property type="entry name" value="ABC_transpr_CbiO/EcfA_su"/>
</dbReference>
<dbReference type="Gene3D" id="3.40.50.300">
    <property type="entry name" value="P-loop containing nucleotide triphosphate hydrolases"/>
    <property type="match status" value="1"/>
</dbReference>